<protein>
    <submittedName>
        <fullName evidence="2">Uncharacterized protein</fullName>
    </submittedName>
</protein>
<proteinExistence type="predicted"/>
<accession>A0A0L0EY51</accession>
<name>A0A0L0EY51_9EUKA</name>
<feature type="region of interest" description="Disordered" evidence="1">
    <location>
        <begin position="75"/>
        <end position="111"/>
    </location>
</feature>
<feature type="compositionally biased region" description="Low complexity" evidence="1">
    <location>
        <begin position="78"/>
        <end position="99"/>
    </location>
</feature>
<dbReference type="Proteomes" id="UP000054560">
    <property type="component" value="Unassembled WGS sequence"/>
</dbReference>
<feature type="non-terminal residue" evidence="2">
    <location>
        <position position="1"/>
    </location>
</feature>
<dbReference type="GeneID" id="25918571"/>
<evidence type="ECO:0000313" key="2">
    <source>
        <dbReference type="EMBL" id="KNC69422.1"/>
    </source>
</evidence>
<dbReference type="EMBL" id="KQ255147">
    <property type="protein sequence ID" value="KNC69422.1"/>
    <property type="molecule type" value="Genomic_DNA"/>
</dbReference>
<evidence type="ECO:0000256" key="1">
    <source>
        <dbReference type="SAM" id="MobiDB-lite"/>
    </source>
</evidence>
<reference evidence="2 3" key="1">
    <citation type="submission" date="2011-02" db="EMBL/GenBank/DDBJ databases">
        <title>The Genome Sequence of Sphaeroforma arctica JP610.</title>
        <authorList>
            <consortium name="The Broad Institute Genome Sequencing Platform"/>
            <person name="Russ C."/>
            <person name="Cuomo C."/>
            <person name="Young S.K."/>
            <person name="Zeng Q."/>
            <person name="Gargeya S."/>
            <person name="Alvarado L."/>
            <person name="Berlin A."/>
            <person name="Chapman S.B."/>
            <person name="Chen Z."/>
            <person name="Freedman E."/>
            <person name="Gellesch M."/>
            <person name="Goldberg J."/>
            <person name="Griggs A."/>
            <person name="Gujja S."/>
            <person name="Heilman E."/>
            <person name="Heiman D."/>
            <person name="Howarth C."/>
            <person name="Mehta T."/>
            <person name="Neiman D."/>
            <person name="Pearson M."/>
            <person name="Roberts A."/>
            <person name="Saif S."/>
            <person name="Shea T."/>
            <person name="Shenoy N."/>
            <person name="Sisk P."/>
            <person name="Stolte C."/>
            <person name="Sykes S."/>
            <person name="White J."/>
            <person name="Yandava C."/>
            <person name="Burger G."/>
            <person name="Gray M.W."/>
            <person name="Holland P.W.H."/>
            <person name="King N."/>
            <person name="Lang F.B.F."/>
            <person name="Roger A.J."/>
            <person name="Ruiz-Trillo I."/>
            <person name="Haas B."/>
            <person name="Nusbaum C."/>
            <person name="Birren B."/>
        </authorList>
    </citation>
    <scope>NUCLEOTIDE SEQUENCE [LARGE SCALE GENOMIC DNA]</scope>
    <source>
        <strain evidence="2 3">JP610</strain>
    </source>
</reference>
<sequence>QPLPEFIAAEADRLCTRYTNCREQHHAILAMTDDKIERYLLSQCATVPIFLDKALEEVEVLTDKCGGIVLTYTGSAGQGARQPQQQQQQQKADGGKPAQNPFDTGLPKGHR</sequence>
<keyword evidence="3" id="KW-1185">Reference proteome</keyword>
<gene>
    <name evidence="2" type="ORF">SARC_18067</name>
</gene>
<organism evidence="2 3">
    <name type="scientific">Sphaeroforma arctica JP610</name>
    <dbReference type="NCBI Taxonomy" id="667725"/>
    <lineage>
        <taxon>Eukaryota</taxon>
        <taxon>Ichthyosporea</taxon>
        <taxon>Ichthyophonida</taxon>
        <taxon>Sphaeroforma</taxon>
    </lineage>
</organism>
<dbReference type="RefSeq" id="XP_014143324.1">
    <property type="nucleotide sequence ID" value="XM_014287849.1"/>
</dbReference>
<dbReference type="AlphaFoldDB" id="A0A0L0EY51"/>
<evidence type="ECO:0000313" key="3">
    <source>
        <dbReference type="Proteomes" id="UP000054560"/>
    </source>
</evidence>